<comment type="caution">
    <text evidence="1">The sequence shown here is derived from an EMBL/GenBank/DDBJ whole genome shotgun (WGS) entry which is preliminary data.</text>
</comment>
<name>A0AAV2S5N2_MEGNR</name>
<protein>
    <submittedName>
        <fullName evidence="1">Uncharacterized protein</fullName>
    </submittedName>
</protein>
<sequence>MGIRGLTTFIKDDELCPGGILQVNISDKVKEAISVSGKNDASLAIYTNSCVGRWYVEATETQDGICGGQWMQYQMRLRKLITDCEKLSLNLHFFFRGMDIKVQSNKKI</sequence>
<dbReference type="PANTHER" id="PTHR15976">
    <property type="entry name" value="CONSTITUTIVE COACTIVATOR OF PEROXISOME PROLIFERATOR-ACTIVATED RECEPTOR GAMMA"/>
    <property type="match status" value="1"/>
</dbReference>
<dbReference type="EMBL" id="CAXKWB010044612">
    <property type="protein sequence ID" value="CAL4161003.1"/>
    <property type="molecule type" value="Genomic_DNA"/>
</dbReference>
<feature type="non-terminal residue" evidence="1">
    <location>
        <position position="108"/>
    </location>
</feature>
<dbReference type="AlphaFoldDB" id="A0AAV2S5N2"/>
<dbReference type="GO" id="GO:0005634">
    <property type="term" value="C:nucleus"/>
    <property type="evidence" value="ECO:0007669"/>
    <property type="project" value="TreeGrafter"/>
</dbReference>
<evidence type="ECO:0000313" key="1">
    <source>
        <dbReference type="EMBL" id="CAL4161003.1"/>
    </source>
</evidence>
<keyword evidence="2" id="KW-1185">Reference proteome</keyword>
<dbReference type="InterPro" id="IPR026784">
    <property type="entry name" value="Coact_PPARg"/>
</dbReference>
<evidence type="ECO:0000313" key="2">
    <source>
        <dbReference type="Proteomes" id="UP001497623"/>
    </source>
</evidence>
<accession>A0AAV2S5N2</accession>
<reference evidence="1 2" key="1">
    <citation type="submission" date="2024-05" db="EMBL/GenBank/DDBJ databases">
        <authorList>
            <person name="Wallberg A."/>
        </authorList>
    </citation>
    <scope>NUCLEOTIDE SEQUENCE [LARGE SCALE GENOMIC DNA]</scope>
</reference>
<proteinExistence type="predicted"/>
<dbReference type="PANTHER" id="PTHR15976:SF16">
    <property type="entry name" value="ASTEROID DOMAIN-CONTAINING PROTEIN"/>
    <property type="match status" value="1"/>
</dbReference>
<organism evidence="1 2">
    <name type="scientific">Meganyctiphanes norvegica</name>
    <name type="common">Northern krill</name>
    <name type="synonym">Thysanopoda norvegica</name>
    <dbReference type="NCBI Taxonomy" id="48144"/>
    <lineage>
        <taxon>Eukaryota</taxon>
        <taxon>Metazoa</taxon>
        <taxon>Ecdysozoa</taxon>
        <taxon>Arthropoda</taxon>
        <taxon>Crustacea</taxon>
        <taxon>Multicrustacea</taxon>
        <taxon>Malacostraca</taxon>
        <taxon>Eumalacostraca</taxon>
        <taxon>Eucarida</taxon>
        <taxon>Euphausiacea</taxon>
        <taxon>Euphausiidae</taxon>
        <taxon>Meganyctiphanes</taxon>
    </lineage>
</organism>
<dbReference type="Proteomes" id="UP001497623">
    <property type="component" value="Unassembled WGS sequence"/>
</dbReference>
<gene>
    <name evidence="1" type="ORF">MNOR_LOCUS32581</name>
</gene>